<evidence type="ECO:0000313" key="13">
    <source>
        <dbReference type="EMBL" id="MFH4980814.1"/>
    </source>
</evidence>
<keyword evidence="3 10" id="KW-0812">Transmembrane</keyword>
<dbReference type="PRINTS" id="PR00237">
    <property type="entry name" value="GPCRRHODOPSN"/>
</dbReference>
<proteinExistence type="inferred from homology"/>
<dbReference type="GO" id="GO:0004930">
    <property type="term" value="F:G protein-coupled receptor activity"/>
    <property type="evidence" value="ECO:0007669"/>
    <property type="project" value="UniProtKB-KW"/>
</dbReference>
<keyword evidence="5 10" id="KW-0297">G-protein coupled receptor</keyword>
<gene>
    <name evidence="13" type="ORF">AB6A40_007523</name>
</gene>
<dbReference type="FunFam" id="1.20.1070.10:FF:000523">
    <property type="entry name" value="5-hydroxytryptamine receptor 2B"/>
    <property type="match status" value="1"/>
</dbReference>
<evidence type="ECO:0000256" key="5">
    <source>
        <dbReference type="ARBA" id="ARBA00023040"/>
    </source>
</evidence>
<evidence type="ECO:0000256" key="10">
    <source>
        <dbReference type="RuleBase" id="RU000688"/>
    </source>
</evidence>
<feature type="transmembrane region" description="Helical" evidence="11">
    <location>
        <begin position="20"/>
        <end position="46"/>
    </location>
</feature>
<dbReference type="EMBL" id="JBGFUD010006128">
    <property type="protein sequence ID" value="MFH4980814.1"/>
    <property type="molecule type" value="Genomic_DNA"/>
</dbReference>
<dbReference type="GO" id="GO:0005886">
    <property type="term" value="C:plasma membrane"/>
    <property type="evidence" value="ECO:0007669"/>
    <property type="project" value="UniProtKB-SubCell"/>
</dbReference>
<comment type="caution">
    <text evidence="13">The sequence shown here is derived from an EMBL/GenBank/DDBJ whole genome shotgun (WGS) entry which is preliminary data.</text>
</comment>
<keyword evidence="4 11" id="KW-1133">Transmembrane helix</keyword>
<evidence type="ECO:0000256" key="4">
    <source>
        <dbReference type="ARBA" id="ARBA00022989"/>
    </source>
</evidence>
<reference evidence="13 14" key="1">
    <citation type="submission" date="2024-08" db="EMBL/GenBank/DDBJ databases">
        <title>Gnathostoma spinigerum genome.</title>
        <authorList>
            <person name="Gonzalez-Bertolin B."/>
            <person name="Monzon S."/>
            <person name="Zaballos A."/>
            <person name="Jimenez P."/>
            <person name="Dekumyoy P."/>
            <person name="Varona S."/>
            <person name="Cuesta I."/>
            <person name="Sumanam S."/>
            <person name="Adisakwattana P."/>
            <person name="Gasser R.B."/>
            <person name="Hernandez-Gonzalez A."/>
            <person name="Young N.D."/>
            <person name="Perteguer M.J."/>
        </authorList>
    </citation>
    <scope>NUCLEOTIDE SEQUENCE [LARGE SCALE GENOMIC DNA]</scope>
    <source>
        <strain evidence="13">AL3</strain>
        <tissue evidence="13">Liver</tissue>
    </source>
</reference>
<evidence type="ECO:0000259" key="12">
    <source>
        <dbReference type="PROSITE" id="PS50262"/>
    </source>
</evidence>
<evidence type="ECO:0000256" key="11">
    <source>
        <dbReference type="SAM" id="Phobius"/>
    </source>
</evidence>
<evidence type="ECO:0000256" key="8">
    <source>
        <dbReference type="ARBA" id="ARBA00023170"/>
    </source>
</evidence>
<feature type="transmembrane region" description="Helical" evidence="11">
    <location>
        <begin position="137"/>
        <end position="161"/>
    </location>
</feature>
<comment type="similarity">
    <text evidence="10">Belongs to the G-protein coupled receptor 1 family.</text>
</comment>
<evidence type="ECO:0000313" key="14">
    <source>
        <dbReference type="Proteomes" id="UP001608902"/>
    </source>
</evidence>
<keyword evidence="8 10" id="KW-0675">Receptor</keyword>
<evidence type="ECO:0000256" key="2">
    <source>
        <dbReference type="ARBA" id="ARBA00022475"/>
    </source>
</evidence>
<dbReference type="Proteomes" id="UP001608902">
    <property type="component" value="Unassembled WGS sequence"/>
</dbReference>
<dbReference type="SUPFAM" id="SSF81321">
    <property type="entry name" value="Family A G protein-coupled receptor-like"/>
    <property type="match status" value="1"/>
</dbReference>
<organism evidence="13 14">
    <name type="scientific">Gnathostoma spinigerum</name>
    <dbReference type="NCBI Taxonomy" id="75299"/>
    <lineage>
        <taxon>Eukaryota</taxon>
        <taxon>Metazoa</taxon>
        <taxon>Ecdysozoa</taxon>
        <taxon>Nematoda</taxon>
        <taxon>Chromadorea</taxon>
        <taxon>Rhabditida</taxon>
        <taxon>Spirurina</taxon>
        <taxon>Gnathostomatomorpha</taxon>
        <taxon>Gnathostomatoidea</taxon>
        <taxon>Gnathostomatidae</taxon>
        <taxon>Gnathostoma</taxon>
    </lineage>
</organism>
<sequence length="244" mass="27508">MSGWQFREVRVQVATRDNSNVFAVLLLPLLCAVGFLGNILVCIAIWTDRRLHTVTNYFLFSLAFADLLVCSVVMPLSLLVEVKHGIWTWSFSMCLLYVYLDVFLCTASIVHMSVISLDRYLGISKPLKSRNITRTMIIVKITCVWIITVVISSPIAVAAIIDPSNILQENTCNIANRYYMIYGSTFAFLIPFIIMAVTYVKTTSLLNAQASQLSHKATDKCNGNGLRRTLPKRKLRTIRYVDAL</sequence>
<evidence type="ECO:0000256" key="3">
    <source>
        <dbReference type="ARBA" id="ARBA00022692"/>
    </source>
</evidence>
<comment type="subcellular location">
    <subcellularLocation>
        <location evidence="1">Cell membrane</location>
        <topology evidence="1">Multi-pass membrane protein</topology>
    </subcellularLocation>
</comment>
<dbReference type="InterPro" id="IPR017452">
    <property type="entry name" value="GPCR_Rhodpsn_7TM"/>
</dbReference>
<dbReference type="PROSITE" id="PS50262">
    <property type="entry name" value="G_PROTEIN_RECEP_F1_2"/>
    <property type="match status" value="1"/>
</dbReference>
<dbReference type="PROSITE" id="PS00237">
    <property type="entry name" value="G_PROTEIN_RECEP_F1_1"/>
    <property type="match status" value="1"/>
</dbReference>
<keyword evidence="6 11" id="KW-0472">Membrane</keyword>
<keyword evidence="9 10" id="KW-0807">Transducer</keyword>
<dbReference type="AlphaFoldDB" id="A0ABD6ERL3"/>
<name>A0ABD6ERL3_9BILA</name>
<feature type="transmembrane region" description="Helical" evidence="11">
    <location>
        <begin position="58"/>
        <end position="80"/>
    </location>
</feature>
<feature type="transmembrane region" description="Helical" evidence="11">
    <location>
        <begin position="181"/>
        <end position="200"/>
    </location>
</feature>
<feature type="domain" description="G-protein coupled receptors family 1 profile" evidence="12">
    <location>
        <begin position="37"/>
        <end position="244"/>
    </location>
</feature>
<keyword evidence="14" id="KW-1185">Reference proteome</keyword>
<dbReference type="Gene3D" id="1.20.1070.10">
    <property type="entry name" value="Rhodopsin 7-helix transmembrane proteins"/>
    <property type="match status" value="1"/>
</dbReference>
<evidence type="ECO:0000256" key="7">
    <source>
        <dbReference type="ARBA" id="ARBA00023157"/>
    </source>
</evidence>
<dbReference type="PANTHER" id="PTHR24247">
    <property type="entry name" value="5-HYDROXYTRYPTAMINE RECEPTOR"/>
    <property type="match status" value="1"/>
</dbReference>
<protein>
    <recommendedName>
        <fullName evidence="12">G-protein coupled receptors family 1 profile domain-containing protein</fullName>
    </recommendedName>
</protein>
<evidence type="ECO:0000256" key="9">
    <source>
        <dbReference type="ARBA" id="ARBA00023224"/>
    </source>
</evidence>
<dbReference type="PANTHER" id="PTHR24247:SF228">
    <property type="entry name" value="5-HYDROXYTRYPTAMINE (SEROTONIN) RECEPTOR 2A, ISOFORM B"/>
    <property type="match status" value="1"/>
</dbReference>
<keyword evidence="7" id="KW-1015">Disulfide bond</keyword>
<dbReference type="Pfam" id="PF00001">
    <property type="entry name" value="7tm_1"/>
    <property type="match status" value="1"/>
</dbReference>
<feature type="transmembrane region" description="Helical" evidence="11">
    <location>
        <begin position="86"/>
        <end position="117"/>
    </location>
</feature>
<evidence type="ECO:0000256" key="1">
    <source>
        <dbReference type="ARBA" id="ARBA00004651"/>
    </source>
</evidence>
<evidence type="ECO:0000256" key="6">
    <source>
        <dbReference type="ARBA" id="ARBA00023136"/>
    </source>
</evidence>
<dbReference type="InterPro" id="IPR000276">
    <property type="entry name" value="GPCR_Rhodpsn"/>
</dbReference>
<keyword evidence="2" id="KW-1003">Cell membrane</keyword>
<accession>A0ABD6ERL3</accession>